<keyword evidence="3" id="KW-1185">Reference proteome</keyword>
<dbReference type="EMBL" id="LT554386">
    <property type="protein sequence ID" value="SAM04417.1"/>
    <property type="molecule type" value="Genomic_DNA"/>
</dbReference>
<feature type="compositionally biased region" description="Low complexity" evidence="1">
    <location>
        <begin position="102"/>
        <end position="112"/>
    </location>
</feature>
<reference evidence="2" key="1">
    <citation type="submission" date="2016-04" db="EMBL/GenBank/DDBJ databases">
        <authorList>
            <person name="Evans L.H."/>
            <person name="Alamgir A."/>
            <person name="Owens N."/>
            <person name="Weber N.D."/>
            <person name="Virtaneva K."/>
            <person name="Barbian K."/>
            <person name="Babar A."/>
            <person name="Rosenke K."/>
        </authorList>
    </citation>
    <scope>NUCLEOTIDE SEQUENCE [LARGE SCALE GENOMIC DNA]</scope>
    <source>
        <strain evidence="2">CBS 101.48</strain>
    </source>
</reference>
<dbReference type="InParanoid" id="A0A168QDS4"/>
<dbReference type="Proteomes" id="UP000078561">
    <property type="component" value="Unassembled WGS sequence"/>
</dbReference>
<feature type="compositionally biased region" description="Basic and acidic residues" evidence="1">
    <location>
        <begin position="14"/>
        <end position="24"/>
    </location>
</feature>
<protein>
    <submittedName>
        <fullName evidence="2">Uncharacterized protein</fullName>
    </submittedName>
</protein>
<name>A0A168QDS4_ABSGL</name>
<evidence type="ECO:0000313" key="2">
    <source>
        <dbReference type="EMBL" id="SAM04417.1"/>
    </source>
</evidence>
<feature type="region of interest" description="Disordered" evidence="1">
    <location>
        <begin position="161"/>
        <end position="183"/>
    </location>
</feature>
<dbReference type="OrthoDB" id="2283025at2759"/>
<feature type="compositionally biased region" description="Low complexity" evidence="1">
    <location>
        <begin position="62"/>
        <end position="71"/>
    </location>
</feature>
<evidence type="ECO:0000256" key="1">
    <source>
        <dbReference type="SAM" id="MobiDB-lite"/>
    </source>
</evidence>
<accession>A0A168QDS4</accession>
<gene>
    <name evidence="2" type="primary">ABSGL_10281.1 scaffold 11921</name>
</gene>
<evidence type="ECO:0000313" key="3">
    <source>
        <dbReference type="Proteomes" id="UP000078561"/>
    </source>
</evidence>
<proteinExistence type="predicted"/>
<organism evidence="2">
    <name type="scientific">Absidia glauca</name>
    <name type="common">Pin mould</name>
    <dbReference type="NCBI Taxonomy" id="4829"/>
    <lineage>
        <taxon>Eukaryota</taxon>
        <taxon>Fungi</taxon>
        <taxon>Fungi incertae sedis</taxon>
        <taxon>Mucoromycota</taxon>
        <taxon>Mucoromycotina</taxon>
        <taxon>Mucoromycetes</taxon>
        <taxon>Mucorales</taxon>
        <taxon>Cunninghamellaceae</taxon>
        <taxon>Absidia</taxon>
    </lineage>
</organism>
<feature type="compositionally biased region" description="Low complexity" evidence="1">
    <location>
        <begin position="1"/>
        <end position="13"/>
    </location>
</feature>
<feature type="compositionally biased region" description="Pro residues" evidence="1">
    <location>
        <begin position="166"/>
        <end position="176"/>
    </location>
</feature>
<feature type="region of interest" description="Disordered" evidence="1">
    <location>
        <begin position="1"/>
        <end position="114"/>
    </location>
</feature>
<dbReference type="AlphaFoldDB" id="A0A168QDS4"/>
<sequence length="332" mass="37585">MDPPTSRRSSSPRRNADRERELQRLKSRGVVSVLNKTFESDDPNRALLTRSPSPTTALRQPRSSSSIRSTSWHQESKDDEQCEKRAMTTPPPVPRLHRKKSSCSSSSTSPATSDDDIEHYRQMLQQTQQALALCQLELQQQQQPVKALCEVIRKQDQLIHTLTNQPSPPPPPPPPQKQQHEETWQALRHELDRLKVDRHTYEAQIRALRRDLESSQNETRQLATLARLLMAEATAHQDDTHPPTLTPSETTTTTATVSIDDDNAYREFTQQLHTRLSLSDDITLTLYDYAALDKAAAAADKRTSTNSQDTTTHFWKGMKKRLATIKTAGPVS</sequence>